<feature type="transmembrane region" description="Helical" evidence="8">
    <location>
        <begin position="346"/>
        <end position="366"/>
    </location>
</feature>
<organism evidence="10 11">
    <name type="scientific">Leucobacter rhizosphaerae</name>
    <dbReference type="NCBI Taxonomy" id="2932245"/>
    <lineage>
        <taxon>Bacteria</taxon>
        <taxon>Bacillati</taxon>
        <taxon>Actinomycetota</taxon>
        <taxon>Actinomycetes</taxon>
        <taxon>Micrococcales</taxon>
        <taxon>Microbacteriaceae</taxon>
        <taxon>Leucobacter</taxon>
    </lineage>
</organism>
<evidence type="ECO:0000313" key="11">
    <source>
        <dbReference type="Proteomes" id="UP000831775"/>
    </source>
</evidence>
<evidence type="ECO:0000256" key="4">
    <source>
        <dbReference type="ARBA" id="ARBA00022475"/>
    </source>
</evidence>
<dbReference type="CDD" id="cd17324">
    <property type="entry name" value="MFS_NepI_like"/>
    <property type="match status" value="1"/>
</dbReference>
<evidence type="ECO:0000259" key="9">
    <source>
        <dbReference type="PROSITE" id="PS50850"/>
    </source>
</evidence>
<keyword evidence="6 8" id="KW-1133">Transmembrane helix</keyword>
<feature type="transmembrane region" description="Helical" evidence="8">
    <location>
        <begin position="83"/>
        <end position="101"/>
    </location>
</feature>
<dbReference type="PANTHER" id="PTHR43271:SF1">
    <property type="entry name" value="INNER MEMBRANE TRANSPORT PROTEIN YNFM"/>
    <property type="match status" value="1"/>
</dbReference>
<reference evidence="10 11" key="1">
    <citation type="submission" date="2022-04" db="EMBL/GenBank/DDBJ databases">
        <title>Leucobacter sp. isolated from rhizosphere of onion.</title>
        <authorList>
            <person name="Won M."/>
            <person name="Lee C.-M."/>
            <person name="Woen H.-Y."/>
            <person name="Kwon S.-W."/>
        </authorList>
    </citation>
    <scope>NUCLEOTIDE SEQUENCE [LARGE SCALE GENOMIC DNA]</scope>
    <source>
        <strain evidence="10 11">H25R-14</strain>
    </source>
</reference>
<evidence type="ECO:0000256" key="3">
    <source>
        <dbReference type="ARBA" id="ARBA00022448"/>
    </source>
</evidence>
<feature type="transmembrane region" description="Helical" evidence="8">
    <location>
        <begin position="302"/>
        <end position="326"/>
    </location>
</feature>
<feature type="transmembrane region" description="Helical" evidence="8">
    <location>
        <begin position="278"/>
        <end position="296"/>
    </location>
</feature>
<dbReference type="Gene3D" id="1.20.1250.20">
    <property type="entry name" value="MFS general substrate transporter like domains"/>
    <property type="match status" value="1"/>
</dbReference>
<dbReference type="Pfam" id="PF07690">
    <property type="entry name" value="MFS_1"/>
    <property type="match status" value="1"/>
</dbReference>
<dbReference type="PROSITE" id="PS50850">
    <property type="entry name" value="MFS"/>
    <property type="match status" value="1"/>
</dbReference>
<name>A0ABY4FUE0_9MICO</name>
<evidence type="ECO:0000256" key="8">
    <source>
        <dbReference type="SAM" id="Phobius"/>
    </source>
</evidence>
<evidence type="ECO:0000256" key="5">
    <source>
        <dbReference type="ARBA" id="ARBA00022692"/>
    </source>
</evidence>
<keyword evidence="4" id="KW-1003">Cell membrane</keyword>
<evidence type="ECO:0000256" key="6">
    <source>
        <dbReference type="ARBA" id="ARBA00022989"/>
    </source>
</evidence>
<dbReference type="SUPFAM" id="SSF103473">
    <property type="entry name" value="MFS general substrate transporter"/>
    <property type="match status" value="1"/>
</dbReference>
<proteinExistence type="inferred from homology"/>
<keyword evidence="5 8" id="KW-0812">Transmembrane</keyword>
<dbReference type="InterPro" id="IPR036259">
    <property type="entry name" value="MFS_trans_sf"/>
</dbReference>
<dbReference type="EMBL" id="CP095043">
    <property type="protein sequence ID" value="UOQ59908.1"/>
    <property type="molecule type" value="Genomic_DNA"/>
</dbReference>
<sequence length="404" mass="41517">MSDPRADRGSPRYRRALIALFCAGLATMAQMYSPQGLLPQIGREFAIDPGSSSWVIGATTIGVALGTLPWARVSDRLGRVATMRWAAAAAMVLGLTVPFAPTFETMIALRAIEGLALGGLPAIAVTALAETVHPRTLGAAVGSYVAGTTLGGLTGRLVAGAVADHFGWRLGLAAVAVLAALAAVAFLILIPRTAVPQPPGARILGALLANLRNPGVLVLVLQAFLLMGGFVAVYNTLAFRLEQPPYDLSLMQVSWLFLAYLAGAVSSNWVWRIARRQPPTGVLLVCLAIMLGGVGLTMSSALWAIIVGLVLFTAGFFGAHSIASGLIGRRAAGRPGASQAPPLYNLGYYGGSSLLGWAGGTAFAAAGWNGTVALIVGVTVVAAALAWGYARSHGGIAGVDRATP</sequence>
<dbReference type="InterPro" id="IPR011701">
    <property type="entry name" value="MFS"/>
</dbReference>
<feature type="transmembrane region" description="Helical" evidence="8">
    <location>
        <begin position="372"/>
        <end position="390"/>
    </location>
</feature>
<evidence type="ECO:0000256" key="1">
    <source>
        <dbReference type="ARBA" id="ARBA00004651"/>
    </source>
</evidence>
<feature type="domain" description="Major facilitator superfamily (MFS) profile" evidence="9">
    <location>
        <begin position="16"/>
        <end position="394"/>
    </location>
</feature>
<gene>
    <name evidence="10" type="ORF">MUN76_12775</name>
</gene>
<comment type="subcellular location">
    <subcellularLocation>
        <location evidence="1">Cell membrane</location>
        <topology evidence="1">Multi-pass membrane protein</topology>
    </subcellularLocation>
</comment>
<comment type="similarity">
    <text evidence="2">Belongs to the major facilitator superfamily.</text>
</comment>
<dbReference type="PANTHER" id="PTHR43271">
    <property type="entry name" value="BLL2771 PROTEIN"/>
    <property type="match status" value="1"/>
</dbReference>
<keyword evidence="11" id="KW-1185">Reference proteome</keyword>
<dbReference type="InterPro" id="IPR020846">
    <property type="entry name" value="MFS_dom"/>
</dbReference>
<dbReference type="Proteomes" id="UP000831775">
    <property type="component" value="Chromosome"/>
</dbReference>
<feature type="transmembrane region" description="Helical" evidence="8">
    <location>
        <begin position="53"/>
        <end position="71"/>
    </location>
</feature>
<protein>
    <submittedName>
        <fullName evidence="10">MFS transporter</fullName>
    </submittedName>
</protein>
<keyword evidence="3" id="KW-0813">Transport</keyword>
<accession>A0ABY4FUE0</accession>
<feature type="transmembrane region" description="Helical" evidence="8">
    <location>
        <begin position="211"/>
        <end position="233"/>
    </location>
</feature>
<keyword evidence="7 8" id="KW-0472">Membrane</keyword>
<evidence type="ECO:0000256" key="2">
    <source>
        <dbReference type="ARBA" id="ARBA00008335"/>
    </source>
</evidence>
<feature type="transmembrane region" description="Helical" evidence="8">
    <location>
        <begin position="253"/>
        <end position="271"/>
    </location>
</feature>
<feature type="transmembrane region" description="Helical" evidence="8">
    <location>
        <begin position="141"/>
        <end position="162"/>
    </location>
</feature>
<evidence type="ECO:0000256" key="7">
    <source>
        <dbReference type="ARBA" id="ARBA00023136"/>
    </source>
</evidence>
<evidence type="ECO:0000313" key="10">
    <source>
        <dbReference type="EMBL" id="UOQ59908.1"/>
    </source>
</evidence>
<feature type="transmembrane region" description="Helical" evidence="8">
    <location>
        <begin position="168"/>
        <end position="190"/>
    </location>
</feature>
<dbReference type="RefSeq" id="WP_244685167.1">
    <property type="nucleotide sequence ID" value="NZ_CP095043.1"/>
</dbReference>
<feature type="transmembrane region" description="Helical" evidence="8">
    <location>
        <begin position="107"/>
        <end position="129"/>
    </location>
</feature>